<keyword evidence="4 5" id="KW-0460">Magnesium</keyword>
<dbReference type="Pfam" id="PF03372">
    <property type="entry name" value="Exo_endo_phos"/>
    <property type="match status" value="1"/>
</dbReference>
<dbReference type="Proteomes" id="UP000026915">
    <property type="component" value="Chromosome 5"/>
</dbReference>
<keyword evidence="9" id="KW-1185">Reference proteome</keyword>
<dbReference type="STRING" id="3641.A0A061F935"/>
<keyword evidence="2 5" id="KW-0479">Metal-binding</keyword>
<evidence type="ECO:0000256" key="3">
    <source>
        <dbReference type="ARBA" id="ARBA00022801"/>
    </source>
</evidence>
<dbReference type="GO" id="GO:0046872">
    <property type="term" value="F:metal ion binding"/>
    <property type="evidence" value="ECO:0007669"/>
    <property type="project" value="UniProtKB-KW"/>
</dbReference>
<comment type="cofactor">
    <cofactor evidence="5">
        <name>Mg(2+)</name>
        <dbReference type="ChEBI" id="CHEBI:18420"/>
    </cofactor>
    <cofactor evidence="5">
        <name>Mn(2+)</name>
        <dbReference type="ChEBI" id="CHEBI:29035"/>
    </cofactor>
    <text evidence="5">Probably binds two magnesium or manganese ions per subunit.</text>
</comment>
<feature type="compositionally biased region" description="Polar residues" evidence="6">
    <location>
        <begin position="179"/>
        <end position="204"/>
    </location>
</feature>
<dbReference type="GO" id="GO:0006284">
    <property type="term" value="P:base-excision repair"/>
    <property type="evidence" value="ECO:0000318"/>
    <property type="project" value="GO_Central"/>
</dbReference>
<dbReference type="PANTHER" id="PTHR22748:SF11">
    <property type="entry name" value="OS07G0184032 PROTEIN"/>
    <property type="match status" value="1"/>
</dbReference>
<evidence type="ECO:0000256" key="1">
    <source>
        <dbReference type="ARBA" id="ARBA00007092"/>
    </source>
</evidence>
<dbReference type="GO" id="GO:0005634">
    <property type="term" value="C:nucleus"/>
    <property type="evidence" value="ECO:0000318"/>
    <property type="project" value="GO_Central"/>
</dbReference>
<feature type="region of interest" description="Disordered" evidence="6">
    <location>
        <begin position="179"/>
        <end position="206"/>
    </location>
</feature>
<evidence type="ECO:0000256" key="4">
    <source>
        <dbReference type="ARBA" id="ARBA00022842"/>
    </source>
</evidence>
<dbReference type="InterPro" id="IPR005135">
    <property type="entry name" value="Endo/exonuclease/phosphatase"/>
</dbReference>
<feature type="binding site" evidence="5">
    <location>
        <position position="247"/>
    </location>
    <ligand>
        <name>Mg(2+)</name>
        <dbReference type="ChEBI" id="CHEBI:18420"/>
        <label>1</label>
    </ligand>
</feature>
<protein>
    <recommendedName>
        <fullName evidence="7">Endonuclease/exonuclease/phosphatase domain-containing protein</fullName>
    </recommendedName>
</protein>
<dbReference type="eggNOG" id="KOG1075">
    <property type="taxonomic scope" value="Eukaryota"/>
</dbReference>
<dbReference type="GO" id="GO:0003906">
    <property type="term" value="F:DNA-(apurinic or apyrimidinic site) endonuclease activity"/>
    <property type="evidence" value="ECO:0000318"/>
    <property type="project" value="GO_Central"/>
</dbReference>
<dbReference type="HOGENOM" id="CLU_649578_0_0_1"/>
<sequence length="423" mass="47407">MGLASRWLLELEEWSPNTAKNLRRCWLSVSGIPLNAWNRTTFFRIDSIWGSFIDIGNETTSIQTFERATILITTNFMSKIDEFINFAVGNQIYSIYVSEFLPDCLLDCPSMTPWKDDDCTDYSTSTNDDNVGDSKGGSATTGSAVIVRGDPSVLAMDSPHASQNQNCLTLIESAPLLPNPTSQAQSNAHDGPSTKTPANESNETAPLEPNAMRVLSWNVCGLGSPLKTSMVCKAIFDNRVDMIFLQETKMESISDRVIRNLWRSNNLEWAFSPSFEKSGGILSIWDNNSFTPRTTIVKDRFILITGTWTVENFDCVMIIVYAPCDANDKLSLWVDLSSSFSEFLRSWCCAGGFNTVKCLEEQHGCAQFSVGIGDFNNFIDRCELTNLPLVGMKFTWYGPKAKRSRIDRFLLSSQWLLQFQNLC</sequence>
<comment type="similarity">
    <text evidence="1">Belongs to the DNA repair enzymes AP/ExoA family.</text>
</comment>
<evidence type="ECO:0000313" key="9">
    <source>
        <dbReference type="Proteomes" id="UP000026915"/>
    </source>
</evidence>
<keyword evidence="5" id="KW-0464">Manganese</keyword>
<reference evidence="8 9" key="1">
    <citation type="journal article" date="2013" name="Genome Biol.">
        <title>The genome sequence of the most widely cultivated cacao type and its use to identify candidate genes regulating pod color.</title>
        <authorList>
            <person name="Motamayor J.C."/>
            <person name="Mockaitis K."/>
            <person name="Schmutz J."/>
            <person name="Haiminen N."/>
            <person name="Iii D.L."/>
            <person name="Cornejo O."/>
            <person name="Findley S.D."/>
            <person name="Zheng P."/>
            <person name="Utro F."/>
            <person name="Royaert S."/>
            <person name="Saski C."/>
            <person name="Jenkins J."/>
            <person name="Podicheti R."/>
            <person name="Zhao M."/>
            <person name="Scheffler B.E."/>
            <person name="Stack J.C."/>
            <person name="Feltus F.A."/>
            <person name="Mustiga G.M."/>
            <person name="Amores F."/>
            <person name="Phillips W."/>
            <person name="Marelli J.P."/>
            <person name="May G.D."/>
            <person name="Shapiro H."/>
            <person name="Ma J."/>
            <person name="Bustamante C.D."/>
            <person name="Schnell R.J."/>
            <person name="Main D."/>
            <person name="Gilbert D."/>
            <person name="Parida L."/>
            <person name="Kuhn D.N."/>
        </authorList>
    </citation>
    <scope>NUCLEOTIDE SEQUENCE [LARGE SCALE GENOMIC DNA]</scope>
    <source>
        <strain evidence="9">cv. Matina 1-6</strain>
    </source>
</reference>
<feature type="binding site" evidence="5">
    <location>
        <position position="218"/>
    </location>
    <ligand>
        <name>Mg(2+)</name>
        <dbReference type="ChEBI" id="CHEBI:18420"/>
        <label>1</label>
    </ligand>
</feature>
<dbReference type="Gramene" id="EOY11024">
    <property type="protein sequence ID" value="EOY11024"/>
    <property type="gene ID" value="TCM_026293"/>
</dbReference>
<dbReference type="OMA" id="GQKESHA"/>
<organism evidence="8 9">
    <name type="scientific">Theobroma cacao</name>
    <name type="common">Cacao</name>
    <name type="synonym">Cocoa</name>
    <dbReference type="NCBI Taxonomy" id="3641"/>
    <lineage>
        <taxon>Eukaryota</taxon>
        <taxon>Viridiplantae</taxon>
        <taxon>Streptophyta</taxon>
        <taxon>Embryophyta</taxon>
        <taxon>Tracheophyta</taxon>
        <taxon>Spermatophyta</taxon>
        <taxon>Magnoliopsida</taxon>
        <taxon>eudicotyledons</taxon>
        <taxon>Gunneridae</taxon>
        <taxon>Pentapetalae</taxon>
        <taxon>rosids</taxon>
        <taxon>malvids</taxon>
        <taxon>Malvales</taxon>
        <taxon>Malvaceae</taxon>
        <taxon>Byttnerioideae</taxon>
        <taxon>Theobroma</taxon>
    </lineage>
</organism>
<dbReference type="GO" id="GO:0008311">
    <property type="term" value="F:double-stranded DNA 3'-5' DNA exonuclease activity"/>
    <property type="evidence" value="ECO:0000318"/>
    <property type="project" value="GO_Central"/>
</dbReference>
<proteinExistence type="inferred from homology"/>
<evidence type="ECO:0000259" key="7">
    <source>
        <dbReference type="Pfam" id="PF03372"/>
    </source>
</evidence>
<dbReference type="AlphaFoldDB" id="A0A061F935"/>
<evidence type="ECO:0000256" key="5">
    <source>
        <dbReference type="PIRSR" id="PIRSR604808-2"/>
    </source>
</evidence>
<accession>A0A061F935</accession>
<dbReference type="GO" id="GO:0008081">
    <property type="term" value="F:phosphoric diester hydrolase activity"/>
    <property type="evidence" value="ECO:0000318"/>
    <property type="project" value="GO_Central"/>
</dbReference>
<dbReference type="EMBL" id="CM001883">
    <property type="protein sequence ID" value="EOY11024.1"/>
    <property type="molecule type" value="Genomic_DNA"/>
</dbReference>
<evidence type="ECO:0000256" key="6">
    <source>
        <dbReference type="SAM" id="MobiDB-lite"/>
    </source>
</evidence>
<feature type="domain" description="Endonuclease/exonuclease/phosphatase" evidence="7">
    <location>
        <begin position="215"/>
        <end position="417"/>
    </location>
</feature>
<dbReference type="PANTHER" id="PTHR22748">
    <property type="entry name" value="AP ENDONUCLEASE"/>
    <property type="match status" value="1"/>
</dbReference>
<dbReference type="SUPFAM" id="SSF56219">
    <property type="entry name" value="DNase I-like"/>
    <property type="match status" value="1"/>
</dbReference>
<evidence type="ECO:0000256" key="2">
    <source>
        <dbReference type="ARBA" id="ARBA00022723"/>
    </source>
</evidence>
<dbReference type="InterPro" id="IPR036691">
    <property type="entry name" value="Endo/exonu/phosph_ase_sf"/>
</dbReference>
<dbReference type="Gene3D" id="3.60.10.10">
    <property type="entry name" value="Endonuclease/exonuclease/phosphatase"/>
    <property type="match status" value="1"/>
</dbReference>
<evidence type="ECO:0000313" key="8">
    <source>
        <dbReference type="EMBL" id="EOY11024.1"/>
    </source>
</evidence>
<name>A0A061F935_THECC</name>
<gene>
    <name evidence="8" type="ORF">TCM_026293</name>
</gene>
<dbReference type="InParanoid" id="A0A061F935"/>
<dbReference type="InterPro" id="IPR004808">
    <property type="entry name" value="AP_endonuc_1"/>
</dbReference>
<keyword evidence="3" id="KW-0378">Hydrolase</keyword>